<dbReference type="Proteomes" id="UP000719412">
    <property type="component" value="Unassembled WGS sequence"/>
</dbReference>
<sequence length="580" mass="65359">MSMKIQEKSEASAERTDTKESLGDRAGAVPVDPVAVKSFTIWHWSKDEIFHVLVSGGGSLIILLAVLLIRSPERLRHKIVNKVVTRGSTVPCIFDGIWAQERLDRLFRRRPGGHLQIKTKRYIREWRGAIRPSSFVASEKRTREEEFSRSRFGICVFFVEERPHFMFDVSGVGLFTKVCWTGTKGTPKTSLSELHKLEHLAKIPRDDDLLSEEKLRNSLKRIEQLRGFRGRPQRKSSTVQESGGAAGIASAAGIAPRRGRNPQESHRNSQFFASLFPEAVQSVPRSDAIIETGEMLQKLRRAVAALPNPAADEYFRLNEPGTRILLDFCEFALGPVPPPTITLATPSIVRRREPRGFGIYREFCDKQTELNSEYAGKNPGNCDKIKISIDIFSEGFEVTGPDRKATISDLTSRRRGGWMINYPWWRQEVGLRPRSIRAPDRPESLRCVRPPESERVEFLMRKFRYNKTPGRGKIQTRGVSSFVEGVRMKRVNDLCTYAQCGKLLARGSPKAGPPERTDFDGKNCSGRGTLALRMDNGDFEPPEGCPVWENVARASVAIQGDTQNHSNWTKANRNDHISCG</sequence>
<gene>
    <name evidence="3" type="ORF">GEV33_011309</name>
</gene>
<keyword evidence="2" id="KW-0472">Membrane</keyword>
<organism evidence="3 4">
    <name type="scientific">Tenebrio molitor</name>
    <name type="common">Yellow mealworm beetle</name>
    <dbReference type="NCBI Taxonomy" id="7067"/>
    <lineage>
        <taxon>Eukaryota</taxon>
        <taxon>Metazoa</taxon>
        <taxon>Ecdysozoa</taxon>
        <taxon>Arthropoda</taxon>
        <taxon>Hexapoda</taxon>
        <taxon>Insecta</taxon>
        <taxon>Pterygota</taxon>
        <taxon>Neoptera</taxon>
        <taxon>Endopterygota</taxon>
        <taxon>Coleoptera</taxon>
        <taxon>Polyphaga</taxon>
        <taxon>Cucujiformia</taxon>
        <taxon>Tenebrionidae</taxon>
        <taxon>Tenebrio</taxon>
    </lineage>
</organism>
<feature type="transmembrane region" description="Helical" evidence="2">
    <location>
        <begin position="49"/>
        <end position="69"/>
    </location>
</feature>
<reference evidence="3" key="1">
    <citation type="journal article" date="2020" name="J Insects Food Feed">
        <title>The yellow mealworm (Tenebrio molitor) genome: a resource for the emerging insects as food and feed industry.</title>
        <authorList>
            <person name="Eriksson T."/>
            <person name="Andere A."/>
            <person name="Kelstrup H."/>
            <person name="Emery V."/>
            <person name="Picard C."/>
        </authorList>
    </citation>
    <scope>NUCLEOTIDE SEQUENCE</scope>
    <source>
        <strain evidence="3">Stoneville</strain>
        <tissue evidence="3">Whole head</tissue>
    </source>
</reference>
<keyword evidence="2" id="KW-1133">Transmembrane helix</keyword>
<protein>
    <submittedName>
        <fullName evidence="3">Uncharacterized protein</fullName>
    </submittedName>
</protein>
<proteinExistence type="predicted"/>
<keyword evidence="2" id="KW-0812">Transmembrane</keyword>
<feature type="compositionally biased region" description="Basic and acidic residues" evidence="1">
    <location>
        <begin position="1"/>
        <end position="23"/>
    </location>
</feature>
<dbReference type="AlphaFoldDB" id="A0A8J6HC25"/>
<keyword evidence="4" id="KW-1185">Reference proteome</keyword>
<evidence type="ECO:0000313" key="3">
    <source>
        <dbReference type="EMBL" id="KAH0811481.1"/>
    </source>
</evidence>
<evidence type="ECO:0000256" key="1">
    <source>
        <dbReference type="SAM" id="MobiDB-lite"/>
    </source>
</evidence>
<name>A0A8J6HC25_TENMO</name>
<feature type="region of interest" description="Disordered" evidence="1">
    <location>
        <begin position="227"/>
        <end position="267"/>
    </location>
</feature>
<evidence type="ECO:0000313" key="4">
    <source>
        <dbReference type="Proteomes" id="UP000719412"/>
    </source>
</evidence>
<reference evidence="3" key="2">
    <citation type="submission" date="2021-08" db="EMBL/GenBank/DDBJ databases">
        <authorList>
            <person name="Eriksson T."/>
        </authorList>
    </citation>
    <scope>NUCLEOTIDE SEQUENCE</scope>
    <source>
        <strain evidence="3">Stoneville</strain>
        <tissue evidence="3">Whole head</tissue>
    </source>
</reference>
<accession>A0A8J6HC25</accession>
<evidence type="ECO:0000256" key="2">
    <source>
        <dbReference type="SAM" id="Phobius"/>
    </source>
</evidence>
<comment type="caution">
    <text evidence="3">The sequence shown here is derived from an EMBL/GenBank/DDBJ whole genome shotgun (WGS) entry which is preliminary data.</text>
</comment>
<feature type="region of interest" description="Disordered" evidence="1">
    <location>
        <begin position="1"/>
        <end position="25"/>
    </location>
</feature>
<dbReference type="EMBL" id="JABDTM020026774">
    <property type="protein sequence ID" value="KAH0811481.1"/>
    <property type="molecule type" value="Genomic_DNA"/>
</dbReference>